<accession>F6Q9R4</accession>
<evidence type="ECO:0000256" key="1">
    <source>
        <dbReference type="ARBA" id="ARBA00005361"/>
    </source>
</evidence>
<dbReference type="KEGG" id="cin:100183423"/>
<name>F6Q9R4_CIOIN</name>
<dbReference type="Gene3D" id="3.30.1140.40">
    <property type="entry name" value="Tctex-1"/>
    <property type="match status" value="1"/>
</dbReference>
<dbReference type="GeneID" id="100183423"/>
<sequence length="236" mass="26273">MDGSNRFIGRRHSVDAVALANLKKTGILKQLPETPLPRISNPSGHDRRHSVMIVPPSHRRYSINPINARRTSRNLSIFSLQSNALTTFTGLPIAPQPKIEVENTYKLEPDEGKQFKAHIVRKAAQEVLDEILAETDYMTKTGERKKGFKQWSKASDSSEGGRLAKILVSEVTDKVKTLGMDRYKFVVNAFVGECKGQGLLIASRGLWDTSTDGHVTVECKTATHFAVVVVHAVYYE</sequence>
<dbReference type="GO" id="GO:0007018">
    <property type="term" value="P:microtubule-based movement"/>
    <property type="evidence" value="ECO:0000318"/>
    <property type="project" value="GO_Central"/>
</dbReference>
<evidence type="ECO:0000313" key="2">
    <source>
        <dbReference type="Ensembl" id="ENSCINP00000018154.3"/>
    </source>
</evidence>
<dbReference type="InParanoid" id="F6Q9R4"/>
<evidence type="ECO:0000313" key="3">
    <source>
        <dbReference type="Proteomes" id="UP000008144"/>
    </source>
</evidence>
<dbReference type="InterPro" id="IPR005334">
    <property type="entry name" value="Tctex-1-like"/>
</dbReference>
<dbReference type="PANTHER" id="PTHR21255">
    <property type="entry name" value="T-COMPLEX-ASSOCIATED-TESTIS-EXPRESSED 1/ DYNEIN LIGHT CHAIN"/>
    <property type="match status" value="1"/>
</dbReference>
<dbReference type="EMBL" id="EAAA01001792">
    <property type="status" value="NOT_ANNOTATED_CDS"/>
    <property type="molecule type" value="Genomic_DNA"/>
</dbReference>
<dbReference type="Ensembl" id="ENSCINT00000018154.3">
    <property type="protein sequence ID" value="ENSCINP00000018154.3"/>
    <property type="gene ID" value="ENSCING00000008936.3"/>
</dbReference>
<reference evidence="2" key="4">
    <citation type="submission" date="2025-09" db="UniProtKB">
        <authorList>
            <consortium name="Ensembl"/>
        </authorList>
    </citation>
    <scope>IDENTIFICATION</scope>
</reference>
<comment type="similarity">
    <text evidence="1">Belongs to the dynein light chain Tctex-type family.</text>
</comment>
<gene>
    <name evidence="2" type="primary">LOC100183423</name>
</gene>
<reference evidence="2" key="2">
    <citation type="journal article" date="2008" name="Genome Biol.">
        <title>Improved genome assembly and evidence-based global gene model set for the chordate Ciona intestinalis: new insight into intron and operon populations.</title>
        <authorList>
            <person name="Satou Y."/>
            <person name="Mineta K."/>
            <person name="Ogasawara M."/>
            <person name="Sasakura Y."/>
            <person name="Shoguchi E."/>
            <person name="Ueno K."/>
            <person name="Yamada L."/>
            <person name="Matsumoto J."/>
            <person name="Wasserscheid J."/>
            <person name="Dewar K."/>
            <person name="Wiley G.B."/>
            <person name="Macmil S.L."/>
            <person name="Roe B.A."/>
            <person name="Zeller R.W."/>
            <person name="Hastings K.E."/>
            <person name="Lemaire P."/>
            <person name="Lindquist E."/>
            <person name="Endo T."/>
            <person name="Hotta K."/>
            <person name="Inaba K."/>
        </authorList>
    </citation>
    <scope>NUCLEOTIDE SEQUENCE [LARGE SCALE GENOMIC DNA]</scope>
    <source>
        <strain evidence="2">wild type</strain>
    </source>
</reference>
<protein>
    <submittedName>
        <fullName evidence="2">Tctex1 domain-containing protein 2</fullName>
    </submittedName>
</protein>
<dbReference type="GO" id="GO:0045505">
    <property type="term" value="F:dynein intermediate chain binding"/>
    <property type="evidence" value="ECO:0000318"/>
    <property type="project" value="GO_Central"/>
</dbReference>
<dbReference type="CDD" id="cd21451">
    <property type="entry name" value="DLC-like_TCTEX1D"/>
    <property type="match status" value="1"/>
</dbReference>
<dbReference type="STRING" id="7719.ENSCINP00000018154"/>
<dbReference type="OMA" id="NYASACY"/>
<keyword evidence="3" id="KW-1185">Reference proteome</keyword>
<dbReference type="GO" id="GO:0005868">
    <property type="term" value="C:cytoplasmic dynein complex"/>
    <property type="evidence" value="ECO:0000318"/>
    <property type="project" value="GO_Central"/>
</dbReference>
<accession>A0A1W2WNG4</accession>
<dbReference type="GO" id="GO:0005737">
    <property type="term" value="C:cytoplasm"/>
    <property type="evidence" value="ECO:0000318"/>
    <property type="project" value="GO_Central"/>
</dbReference>
<dbReference type="OrthoDB" id="10260741at2759"/>
<dbReference type="GeneTree" id="ENSGT00940000162474"/>
<dbReference type="AlphaFoldDB" id="F6Q9R4"/>
<reference evidence="3" key="1">
    <citation type="journal article" date="2002" name="Science">
        <title>The draft genome of Ciona intestinalis: insights into chordate and vertebrate origins.</title>
        <authorList>
            <person name="Dehal P."/>
            <person name="Satou Y."/>
            <person name="Campbell R.K."/>
            <person name="Chapman J."/>
            <person name="Degnan B."/>
            <person name="De Tomaso A."/>
            <person name="Davidson B."/>
            <person name="Di Gregorio A."/>
            <person name="Gelpke M."/>
            <person name="Goodstein D.M."/>
            <person name="Harafuji N."/>
            <person name="Hastings K.E."/>
            <person name="Ho I."/>
            <person name="Hotta K."/>
            <person name="Huang W."/>
            <person name="Kawashima T."/>
            <person name="Lemaire P."/>
            <person name="Martinez D."/>
            <person name="Meinertzhagen I.A."/>
            <person name="Necula S."/>
            <person name="Nonaka M."/>
            <person name="Putnam N."/>
            <person name="Rash S."/>
            <person name="Saiga H."/>
            <person name="Satake M."/>
            <person name="Terry A."/>
            <person name="Yamada L."/>
            <person name="Wang H.G."/>
            <person name="Awazu S."/>
            <person name="Azumi K."/>
            <person name="Boore J."/>
            <person name="Branno M."/>
            <person name="Chin-Bow S."/>
            <person name="DeSantis R."/>
            <person name="Doyle S."/>
            <person name="Francino P."/>
            <person name="Keys D.N."/>
            <person name="Haga S."/>
            <person name="Hayashi H."/>
            <person name="Hino K."/>
            <person name="Imai K.S."/>
            <person name="Inaba K."/>
            <person name="Kano S."/>
            <person name="Kobayashi K."/>
            <person name="Kobayashi M."/>
            <person name="Lee B.I."/>
            <person name="Makabe K.W."/>
            <person name="Manohar C."/>
            <person name="Matassi G."/>
            <person name="Medina M."/>
            <person name="Mochizuki Y."/>
            <person name="Mount S."/>
            <person name="Morishita T."/>
            <person name="Miura S."/>
            <person name="Nakayama A."/>
            <person name="Nishizaka S."/>
            <person name="Nomoto H."/>
            <person name="Ohta F."/>
            <person name="Oishi K."/>
            <person name="Rigoutsos I."/>
            <person name="Sano M."/>
            <person name="Sasaki A."/>
            <person name="Sasakura Y."/>
            <person name="Shoguchi E."/>
            <person name="Shin-i T."/>
            <person name="Spagnuolo A."/>
            <person name="Stainier D."/>
            <person name="Suzuki M.M."/>
            <person name="Tassy O."/>
            <person name="Takatori N."/>
            <person name="Tokuoka M."/>
            <person name="Yagi K."/>
            <person name="Yoshizaki F."/>
            <person name="Wada S."/>
            <person name="Zhang C."/>
            <person name="Hyatt P.D."/>
            <person name="Larimer F."/>
            <person name="Detter C."/>
            <person name="Doggett N."/>
            <person name="Glavina T."/>
            <person name="Hawkins T."/>
            <person name="Richardson P."/>
            <person name="Lucas S."/>
            <person name="Kohara Y."/>
            <person name="Levine M."/>
            <person name="Satoh N."/>
            <person name="Rokhsar D.S."/>
        </authorList>
    </citation>
    <scope>NUCLEOTIDE SEQUENCE [LARGE SCALE GENOMIC DNA]</scope>
</reference>
<dbReference type="Pfam" id="PF03645">
    <property type="entry name" value="Tctex-1"/>
    <property type="match status" value="1"/>
</dbReference>
<proteinExistence type="inferred from homology"/>
<organism evidence="2 3">
    <name type="scientific">Ciona intestinalis</name>
    <name type="common">Transparent sea squirt</name>
    <name type="synonym">Ascidia intestinalis</name>
    <dbReference type="NCBI Taxonomy" id="7719"/>
    <lineage>
        <taxon>Eukaryota</taxon>
        <taxon>Metazoa</taxon>
        <taxon>Chordata</taxon>
        <taxon>Tunicata</taxon>
        <taxon>Ascidiacea</taxon>
        <taxon>Phlebobranchia</taxon>
        <taxon>Cionidae</taxon>
        <taxon>Ciona</taxon>
    </lineage>
</organism>
<dbReference type="PANTHER" id="PTHR21255:SF27">
    <property type="entry name" value="DYNEIN LIGHT CHAIN TCTEX-TYPE PROTEIN 2"/>
    <property type="match status" value="1"/>
</dbReference>
<dbReference type="InterPro" id="IPR038586">
    <property type="entry name" value="Tctex-1-like_sf"/>
</dbReference>
<dbReference type="Proteomes" id="UP000008144">
    <property type="component" value="Chromosome 3"/>
</dbReference>
<reference evidence="2" key="3">
    <citation type="submission" date="2025-08" db="UniProtKB">
        <authorList>
            <consortium name="Ensembl"/>
        </authorList>
    </citation>
    <scope>IDENTIFICATION</scope>
</reference>
<dbReference type="HOGENOM" id="CLU_1175079_0_0_1"/>
<dbReference type="RefSeq" id="XP_002130832.1">
    <property type="nucleotide sequence ID" value="XM_002130796.4"/>
</dbReference>